<dbReference type="InterPro" id="IPR057464">
    <property type="entry name" value="CCDC174_GRSR"/>
</dbReference>
<dbReference type="EMBL" id="CAHIKZ030000003">
    <property type="protein sequence ID" value="CAE1138776.1"/>
    <property type="molecule type" value="Genomic_DNA"/>
</dbReference>
<dbReference type="Pfam" id="PF25449">
    <property type="entry name" value="CCDC174_GRSR"/>
    <property type="match status" value="1"/>
</dbReference>
<evidence type="ECO:0000313" key="5">
    <source>
        <dbReference type="Proteomes" id="UP000597762"/>
    </source>
</evidence>
<dbReference type="GO" id="GO:0005634">
    <property type="term" value="C:nucleus"/>
    <property type="evidence" value="ECO:0007669"/>
    <property type="project" value="TreeGrafter"/>
</dbReference>
<feature type="compositionally biased region" description="Basic and acidic residues" evidence="2">
    <location>
        <begin position="118"/>
        <end position="129"/>
    </location>
</feature>
<keyword evidence="1" id="KW-0175">Coiled coil</keyword>
<evidence type="ECO:0000256" key="2">
    <source>
        <dbReference type="SAM" id="MobiDB-lite"/>
    </source>
</evidence>
<gene>
    <name evidence="4" type="ORF">SPHA_263</name>
</gene>
<dbReference type="OrthoDB" id="333551at2759"/>
<feature type="domain" description="CCDC174 alpha/beta GRSR" evidence="3">
    <location>
        <begin position="147"/>
        <end position="175"/>
    </location>
</feature>
<dbReference type="InterPro" id="IPR025066">
    <property type="entry name" value="CCDC174-like"/>
</dbReference>
<evidence type="ECO:0000256" key="1">
    <source>
        <dbReference type="ARBA" id="ARBA00023054"/>
    </source>
</evidence>
<dbReference type="PANTHER" id="PTHR15885">
    <property type="entry name" value="COILED-COIL DOMAIN-CONTAINING PROTEIN 174"/>
    <property type="match status" value="1"/>
</dbReference>
<feature type="compositionally biased region" description="Basic and acidic residues" evidence="2">
    <location>
        <begin position="161"/>
        <end position="175"/>
    </location>
</feature>
<feature type="compositionally biased region" description="Basic and acidic residues" evidence="2">
    <location>
        <begin position="313"/>
        <end position="337"/>
    </location>
</feature>
<dbReference type="AlphaFoldDB" id="A0A812ALF1"/>
<accession>A0A812ALF1</accession>
<proteinExistence type="predicted"/>
<comment type="caution">
    <text evidence="4">The sequence shown here is derived from an EMBL/GenBank/DDBJ whole genome shotgun (WGS) entry which is preliminary data.</text>
</comment>
<feature type="compositionally biased region" description="Low complexity" evidence="2">
    <location>
        <begin position="378"/>
        <end position="388"/>
    </location>
</feature>
<dbReference type="PANTHER" id="PTHR15885:SF1">
    <property type="entry name" value="COILED-COIL DOMAIN-CONTAINING PROTEIN 174"/>
    <property type="match status" value="1"/>
</dbReference>
<feature type="region of interest" description="Disordered" evidence="2">
    <location>
        <begin position="366"/>
        <end position="420"/>
    </location>
</feature>
<reference evidence="4" key="1">
    <citation type="submission" date="2021-01" db="EMBL/GenBank/DDBJ databases">
        <authorList>
            <person name="Li R."/>
            <person name="Bekaert M."/>
        </authorList>
    </citation>
    <scope>NUCLEOTIDE SEQUENCE</scope>
    <source>
        <strain evidence="4">Farmed</strain>
    </source>
</reference>
<evidence type="ECO:0000259" key="3">
    <source>
        <dbReference type="Pfam" id="PF25449"/>
    </source>
</evidence>
<feature type="compositionally biased region" description="Low complexity" evidence="2">
    <location>
        <begin position="193"/>
        <end position="203"/>
    </location>
</feature>
<feature type="compositionally biased region" description="Basic and acidic residues" evidence="2">
    <location>
        <begin position="182"/>
        <end position="192"/>
    </location>
</feature>
<feature type="compositionally biased region" description="Basic residues" evidence="2">
    <location>
        <begin position="295"/>
        <end position="305"/>
    </location>
</feature>
<evidence type="ECO:0000313" key="4">
    <source>
        <dbReference type="EMBL" id="CAE1138776.1"/>
    </source>
</evidence>
<feature type="region of interest" description="Disordered" evidence="2">
    <location>
        <begin position="268"/>
        <end position="344"/>
    </location>
</feature>
<sequence>MSGISSASLVDLKAELFRKQEEFKKQKLLNASTNYIKGKTIEKKQTIFSKKNAGVAARAQKDLVAKTEEEDLHEKSRKTLEAKSKLYEKITHDSSIPDEDGSQRFLVDFQKKAIDKLQEEQNKEKKEENDYFEDEFVDSPSNPDEKWVEYTDSLGRTRTCMKKDLEKMQRRDKEMGILPASQKKEDNDDMKESSIGSSKSSCGLNSQEIYCQMLKEKWEKEEEDAQAKPVGPVHYENVRFDEIRTHGVGYFQFSKDETERQEQMHLLNSLRNQTKDEREKRNQLKEKRDSLMAARLKKIKDRQRAKMGLPPEPETKDESYSEPKIEESISKEVKTENVAKNPAPVREWDLGKDKFWEMEKKYFKERREERHSEFAPPSSYFISNSASNSKRKQEEQQYSSTAEKKPLLQKFKKNKMKSEKNEIVKEAKKTETVQTIADLAAIPLPDEKEKLTNNNSAAKYQQQLQTNESSKAIAAAAASSDSIVSSQMWGQPVAMTTPQYNPMYIAALSNQHQNIYPGNVATVTAPQASGQVTTQQTVALEKPKPTIVDRRFVKNVESLQSL</sequence>
<name>A0A812ALF1_ACAPH</name>
<keyword evidence="5" id="KW-1185">Reference proteome</keyword>
<dbReference type="Proteomes" id="UP000597762">
    <property type="component" value="Unassembled WGS sequence"/>
</dbReference>
<protein>
    <submittedName>
        <fullName evidence="4">Coiled-coil domain-containing protein 174</fullName>
    </submittedName>
</protein>
<feature type="region of interest" description="Disordered" evidence="2">
    <location>
        <begin position="118"/>
        <end position="203"/>
    </location>
</feature>
<dbReference type="Pfam" id="PF13300">
    <property type="entry name" value="DUF4078"/>
    <property type="match status" value="1"/>
</dbReference>
<organism evidence="4 5">
    <name type="scientific">Acanthosepion pharaonis</name>
    <name type="common">Pharaoh cuttlefish</name>
    <name type="synonym">Sepia pharaonis</name>
    <dbReference type="NCBI Taxonomy" id="158019"/>
    <lineage>
        <taxon>Eukaryota</taxon>
        <taxon>Metazoa</taxon>
        <taxon>Spiralia</taxon>
        <taxon>Lophotrochozoa</taxon>
        <taxon>Mollusca</taxon>
        <taxon>Cephalopoda</taxon>
        <taxon>Coleoidea</taxon>
        <taxon>Decapodiformes</taxon>
        <taxon>Sepiida</taxon>
        <taxon>Sepiina</taxon>
        <taxon>Sepiidae</taxon>
        <taxon>Acanthosepion</taxon>
    </lineage>
</organism>
<feature type="compositionally biased region" description="Basic and acidic residues" evidence="2">
    <location>
        <begin position="273"/>
        <end position="290"/>
    </location>
</feature>